<dbReference type="InterPro" id="IPR036597">
    <property type="entry name" value="Fido-like_dom_sf"/>
</dbReference>
<name>A0ABP8HBD2_9BURK</name>
<dbReference type="InterPro" id="IPR053737">
    <property type="entry name" value="Type_II_TA_Toxin"/>
</dbReference>
<dbReference type="PANTHER" id="PTHR39426:SF1">
    <property type="entry name" value="HOMOLOGY TO DEATH-ON-CURING PROTEIN OF PHAGE P1"/>
    <property type="match status" value="1"/>
</dbReference>
<evidence type="ECO:0000259" key="1">
    <source>
        <dbReference type="PROSITE" id="PS51459"/>
    </source>
</evidence>
<dbReference type="InterPro" id="IPR003812">
    <property type="entry name" value="Fido"/>
</dbReference>
<keyword evidence="3" id="KW-1185">Reference proteome</keyword>
<accession>A0ABP8HBD2</accession>
<comment type="caution">
    <text evidence="2">The sequence shown here is derived from an EMBL/GenBank/DDBJ whole genome shotgun (WGS) entry which is preliminary data.</text>
</comment>
<sequence length="134" mass="14442">MTAANEAWTWLSVELIRAAHEEQLVEHGGPPGIRDEGSLASAAGRPQHRAAYGTPDAAELAACYAFGIARNHPFVDGNKRTAFVAMEVFLDLNGWELGASDEACVLSMLALASGQLEEEALAQWIREHLRSRGA</sequence>
<dbReference type="RefSeq" id="WP_345536815.1">
    <property type="nucleotide sequence ID" value="NZ_BAABGJ010000011.1"/>
</dbReference>
<organism evidence="2 3">
    <name type="scientific">Variovorax defluvii</name>
    <dbReference type="NCBI Taxonomy" id="913761"/>
    <lineage>
        <taxon>Bacteria</taxon>
        <taxon>Pseudomonadati</taxon>
        <taxon>Pseudomonadota</taxon>
        <taxon>Betaproteobacteria</taxon>
        <taxon>Burkholderiales</taxon>
        <taxon>Comamonadaceae</taxon>
        <taxon>Variovorax</taxon>
    </lineage>
</organism>
<dbReference type="PIRSF" id="PIRSF018297">
    <property type="entry name" value="Doc"/>
    <property type="match status" value="1"/>
</dbReference>
<dbReference type="Proteomes" id="UP001500975">
    <property type="component" value="Unassembled WGS sequence"/>
</dbReference>
<reference evidence="3" key="1">
    <citation type="journal article" date="2019" name="Int. J. Syst. Evol. Microbiol.">
        <title>The Global Catalogue of Microorganisms (GCM) 10K type strain sequencing project: providing services to taxonomists for standard genome sequencing and annotation.</title>
        <authorList>
            <consortium name="The Broad Institute Genomics Platform"/>
            <consortium name="The Broad Institute Genome Sequencing Center for Infectious Disease"/>
            <person name="Wu L."/>
            <person name="Ma J."/>
        </authorList>
    </citation>
    <scope>NUCLEOTIDE SEQUENCE [LARGE SCALE GENOMIC DNA]</scope>
    <source>
        <strain evidence="3">JCM 17804</strain>
    </source>
</reference>
<dbReference type="NCBIfam" id="TIGR01550">
    <property type="entry name" value="DOC_P1"/>
    <property type="match status" value="1"/>
</dbReference>
<protein>
    <submittedName>
        <fullName evidence="2">Type II toxin-antitoxin system death-on-curing family toxin</fullName>
    </submittedName>
</protein>
<dbReference type="Pfam" id="PF02661">
    <property type="entry name" value="Fic"/>
    <property type="match status" value="1"/>
</dbReference>
<dbReference type="SUPFAM" id="SSF140931">
    <property type="entry name" value="Fic-like"/>
    <property type="match status" value="1"/>
</dbReference>
<proteinExistence type="predicted"/>
<dbReference type="Gene3D" id="1.20.120.1870">
    <property type="entry name" value="Fic/DOC protein, Fido domain"/>
    <property type="match status" value="1"/>
</dbReference>
<evidence type="ECO:0000313" key="2">
    <source>
        <dbReference type="EMBL" id="GAA4336598.1"/>
    </source>
</evidence>
<dbReference type="PANTHER" id="PTHR39426">
    <property type="entry name" value="HOMOLOGY TO DEATH-ON-CURING PROTEIN OF PHAGE P1"/>
    <property type="match status" value="1"/>
</dbReference>
<dbReference type="PROSITE" id="PS51459">
    <property type="entry name" value="FIDO"/>
    <property type="match status" value="1"/>
</dbReference>
<dbReference type="EMBL" id="BAABGJ010000011">
    <property type="protein sequence ID" value="GAA4336598.1"/>
    <property type="molecule type" value="Genomic_DNA"/>
</dbReference>
<gene>
    <name evidence="2" type="ORF">GCM10023165_14010</name>
</gene>
<feature type="domain" description="Fido" evidence="1">
    <location>
        <begin position="11"/>
        <end position="127"/>
    </location>
</feature>
<evidence type="ECO:0000313" key="3">
    <source>
        <dbReference type="Proteomes" id="UP001500975"/>
    </source>
</evidence>
<dbReference type="InterPro" id="IPR006440">
    <property type="entry name" value="Doc"/>
</dbReference>